<name>A0A8T0GGS8_CERPU</name>
<sequence>MASTATRFVNKTTHMVKMQVGSSQYCSVLASIEEGGEYKLHVNVNDTYREFTVAVGSEPGCRKMIVTSDDCCDFQCITIEEVDGKIELLRQPRESQPTVGSTPASKKPWFSWGMWMV</sequence>
<dbReference type="PANTHER" id="PTHR48468:SF1">
    <property type="entry name" value="PLASTOCYANIN-LIKE DOMAIN-CONTAINING PROTEIN"/>
    <property type="match status" value="1"/>
</dbReference>
<accession>A0A8T0GGS8</accession>
<evidence type="ECO:0000259" key="1">
    <source>
        <dbReference type="Pfam" id="PF24928"/>
    </source>
</evidence>
<proteinExistence type="predicted"/>
<keyword evidence="3" id="KW-1185">Reference proteome</keyword>
<reference evidence="2" key="1">
    <citation type="submission" date="2020-06" db="EMBL/GenBank/DDBJ databases">
        <title>WGS assembly of Ceratodon purpureus strain R40.</title>
        <authorList>
            <person name="Carey S.B."/>
            <person name="Jenkins J."/>
            <person name="Shu S."/>
            <person name="Lovell J.T."/>
            <person name="Sreedasyam A."/>
            <person name="Maumus F."/>
            <person name="Tiley G.P."/>
            <person name="Fernandez-Pozo N."/>
            <person name="Barry K."/>
            <person name="Chen C."/>
            <person name="Wang M."/>
            <person name="Lipzen A."/>
            <person name="Daum C."/>
            <person name="Saski C.A."/>
            <person name="Payton A.C."/>
            <person name="Mcbreen J.C."/>
            <person name="Conrad R.E."/>
            <person name="Kollar L.M."/>
            <person name="Olsson S."/>
            <person name="Huttunen S."/>
            <person name="Landis J.B."/>
            <person name="Wickett N.J."/>
            <person name="Johnson M.G."/>
            <person name="Rensing S.A."/>
            <person name="Grimwood J."/>
            <person name="Schmutz J."/>
            <person name="Mcdaniel S.F."/>
        </authorList>
    </citation>
    <scope>NUCLEOTIDE SEQUENCE</scope>
    <source>
        <strain evidence="2">R40</strain>
    </source>
</reference>
<dbReference type="InterPro" id="IPR056650">
    <property type="entry name" value="DUF7748"/>
</dbReference>
<dbReference type="EMBL" id="CM026431">
    <property type="protein sequence ID" value="KAG0558541.1"/>
    <property type="molecule type" value="Genomic_DNA"/>
</dbReference>
<protein>
    <recommendedName>
        <fullName evidence="1">DUF7748 domain-containing protein</fullName>
    </recommendedName>
</protein>
<evidence type="ECO:0000313" key="3">
    <source>
        <dbReference type="Proteomes" id="UP000822688"/>
    </source>
</evidence>
<comment type="caution">
    <text evidence="2">The sequence shown here is derived from an EMBL/GenBank/DDBJ whole genome shotgun (WGS) entry which is preliminary data.</text>
</comment>
<feature type="domain" description="DUF7748" evidence="1">
    <location>
        <begin position="5"/>
        <end position="94"/>
    </location>
</feature>
<dbReference type="PANTHER" id="PTHR48468">
    <property type="entry name" value="PLASTOCYANIN-LIKE DOMAIN-CONTAINING PROTEIN"/>
    <property type="match status" value="1"/>
</dbReference>
<dbReference type="Pfam" id="PF24928">
    <property type="entry name" value="DUF7748"/>
    <property type="match status" value="1"/>
</dbReference>
<organism evidence="2 3">
    <name type="scientific">Ceratodon purpureus</name>
    <name type="common">Fire moss</name>
    <name type="synonym">Dicranum purpureum</name>
    <dbReference type="NCBI Taxonomy" id="3225"/>
    <lineage>
        <taxon>Eukaryota</taxon>
        <taxon>Viridiplantae</taxon>
        <taxon>Streptophyta</taxon>
        <taxon>Embryophyta</taxon>
        <taxon>Bryophyta</taxon>
        <taxon>Bryophytina</taxon>
        <taxon>Bryopsida</taxon>
        <taxon>Dicranidae</taxon>
        <taxon>Pseudoditrichales</taxon>
        <taxon>Ditrichaceae</taxon>
        <taxon>Ceratodon</taxon>
    </lineage>
</organism>
<dbReference type="Proteomes" id="UP000822688">
    <property type="component" value="Chromosome 10"/>
</dbReference>
<dbReference type="AlphaFoldDB" id="A0A8T0GGS8"/>
<evidence type="ECO:0000313" key="2">
    <source>
        <dbReference type="EMBL" id="KAG0558541.1"/>
    </source>
</evidence>
<gene>
    <name evidence="2" type="ORF">KC19_10G035900</name>
</gene>